<dbReference type="Proteomes" id="UP000832011">
    <property type="component" value="Chromosome"/>
</dbReference>
<dbReference type="GO" id="GO:0004519">
    <property type="term" value="F:endonuclease activity"/>
    <property type="evidence" value="ECO:0007669"/>
    <property type="project" value="UniProtKB-KW"/>
</dbReference>
<gene>
    <name evidence="6" type="ORF">LVJ82_03625</name>
</gene>
<dbReference type="EC" id="3.1.21.-" evidence="6"/>
<evidence type="ECO:0000256" key="1">
    <source>
        <dbReference type="ARBA" id="ARBA00010923"/>
    </source>
</evidence>
<evidence type="ECO:0000313" key="7">
    <source>
        <dbReference type="Proteomes" id="UP000832011"/>
    </source>
</evidence>
<dbReference type="GO" id="GO:0016787">
    <property type="term" value="F:hydrolase activity"/>
    <property type="evidence" value="ECO:0007669"/>
    <property type="project" value="UniProtKB-KW"/>
</dbReference>
<keyword evidence="4" id="KW-0175">Coiled coil</keyword>
<evidence type="ECO:0000256" key="3">
    <source>
        <dbReference type="ARBA" id="ARBA00023125"/>
    </source>
</evidence>
<dbReference type="SUPFAM" id="SSF116734">
    <property type="entry name" value="DNA methylase specificity domain"/>
    <property type="match status" value="2"/>
</dbReference>
<keyword evidence="6" id="KW-0540">Nuclease</keyword>
<name>A0ABY4E3K3_9NEIS</name>
<dbReference type="InterPro" id="IPR044946">
    <property type="entry name" value="Restrct_endonuc_typeI_TRD_sf"/>
</dbReference>
<dbReference type="PANTHER" id="PTHR43140">
    <property type="entry name" value="TYPE-1 RESTRICTION ENZYME ECOKI SPECIFICITY PROTEIN"/>
    <property type="match status" value="1"/>
</dbReference>
<reference evidence="6 7" key="1">
    <citation type="journal article" date="2022" name="Res Sq">
        <title>Evolution of multicellular longitudinally dividing oral cavity symbionts (Neisseriaceae).</title>
        <authorList>
            <person name="Nyongesa S."/>
            <person name="Weber P."/>
            <person name="Bernet E."/>
            <person name="Pullido F."/>
            <person name="Nieckarz M."/>
            <person name="Delaby M."/>
            <person name="Nieves C."/>
            <person name="Viehboeck T."/>
            <person name="Krause N."/>
            <person name="Rivera-Millot A."/>
            <person name="Nakamura A."/>
            <person name="Vischer N."/>
            <person name="VanNieuwenhze M."/>
            <person name="Brun Y."/>
            <person name="Cava F."/>
            <person name="Bulgheresi S."/>
            <person name="Veyrier F."/>
        </authorList>
    </citation>
    <scope>NUCLEOTIDE SEQUENCE [LARGE SCALE GENOMIC DNA]</scope>
    <source>
        <strain evidence="6 7">SN4</strain>
    </source>
</reference>
<dbReference type="EMBL" id="CP091511">
    <property type="protein sequence ID" value="UOO90089.1"/>
    <property type="molecule type" value="Genomic_DNA"/>
</dbReference>
<evidence type="ECO:0000256" key="4">
    <source>
        <dbReference type="SAM" id="Coils"/>
    </source>
</evidence>
<dbReference type="CDD" id="cd17261">
    <property type="entry name" value="RMtype1_S_EcoKI-TRD2-CR2_like"/>
    <property type="match status" value="1"/>
</dbReference>
<comment type="similarity">
    <text evidence="1">Belongs to the type-I restriction system S methylase family.</text>
</comment>
<keyword evidence="7" id="KW-1185">Reference proteome</keyword>
<keyword evidence="6" id="KW-0378">Hydrolase</keyword>
<dbReference type="Gene3D" id="1.10.287.1120">
    <property type="entry name" value="Bipartite methylase S protein"/>
    <property type="match status" value="1"/>
</dbReference>
<evidence type="ECO:0000256" key="2">
    <source>
        <dbReference type="ARBA" id="ARBA00022747"/>
    </source>
</evidence>
<keyword evidence="3" id="KW-0238">DNA-binding</keyword>
<dbReference type="InterPro" id="IPR000055">
    <property type="entry name" value="Restrct_endonuc_typeI_TRD"/>
</dbReference>
<proteinExistence type="inferred from homology"/>
<feature type="domain" description="Type I restriction modification DNA specificity" evidence="5">
    <location>
        <begin position="22"/>
        <end position="193"/>
    </location>
</feature>
<dbReference type="InterPro" id="IPR051212">
    <property type="entry name" value="Type-I_RE_S_subunit"/>
</dbReference>
<accession>A0ABY4E3K3</accession>
<dbReference type="PANTHER" id="PTHR43140:SF1">
    <property type="entry name" value="TYPE I RESTRICTION ENZYME ECOKI SPECIFICITY SUBUNIT"/>
    <property type="match status" value="1"/>
</dbReference>
<protein>
    <submittedName>
        <fullName evidence="6">Restriction endonuclease subunit S</fullName>
        <ecNumber evidence="6">3.1.21.-</ecNumber>
    </submittedName>
</protein>
<dbReference type="Pfam" id="PF01420">
    <property type="entry name" value="Methylase_S"/>
    <property type="match status" value="1"/>
</dbReference>
<organism evidence="6 7">
    <name type="scientific">Vitreoscilla massiliensis</name>
    <dbReference type="NCBI Taxonomy" id="1689272"/>
    <lineage>
        <taxon>Bacteria</taxon>
        <taxon>Pseudomonadati</taxon>
        <taxon>Pseudomonadota</taxon>
        <taxon>Betaproteobacteria</taxon>
        <taxon>Neisseriales</taxon>
        <taxon>Neisseriaceae</taxon>
        <taxon>Vitreoscilla</taxon>
    </lineage>
</organism>
<keyword evidence="2" id="KW-0680">Restriction system</keyword>
<dbReference type="RefSeq" id="WP_058356012.1">
    <property type="nucleotide sequence ID" value="NZ_CABKVG010000008.1"/>
</dbReference>
<sequence>MGKYQRYAEYKDSGVDWLGEIPSGWEMWKLSHSYVEIGSGTTPSTSNEENFEGDIPWITTGELRENVIFDTNKKVSQKTIEQFPTLKKYPIGSVAIAMYGATIGRLGILGIEATTNQACCVMTKSKILNNKYVFYWLQAFKNEIIQLSSGGGQPNINQEKVASLKISASTVESQLQITKFLDYETAKIDRLIAKQEQLIALLQEKRQAVISHAVTKGLNPNATMKDSGVEWLGQVPEHWECIKIKYITTTFEQGWSPQCDSRPADSSEYGVLKVGCVNGGSFRNYENKALPPELEPRLQYVIQKKDLLVSRANTKELVGSAAVVQGDYPNLMLCDKLYRLKLCKDVLPEMVALYLSIGVVREQIELGATGASHSMQNIGQETIKELYYLLPPYQEALKILESVQQSNQRFEELVTKAQSAIHLMQERRTALISAAVTGKIDVRNWHSPHDAMVF</sequence>
<feature type="coiled-coil region" evidence="4">
    <location>
        <begin position="393"/>
        <end position="420"/>
    </location>
</feature>
<keyword evidence="6" id="KW-0255">Endonuclease</keyword>
<evidence type="ECO:0000259" key="5">
    <source>
        <dbReference type="Pfam" id="PF01420"/>
    </source>
</evidence>
<evidence type="ECO:0000313" key="6">
    <source>
        <dbReference type="EMBL" id="UOO90089.1"/>
    </source>
</evidence>
<dbReference type="Gene3D" id="3.90.220.20">
    <property type="entry name" value="DNA methylase specificity domains"/>
    <property type="match status" value="2"/>
</dbReference>
<dbReference type="CDD" id="cd17280">
    <property type="entry name" value="RMtype1_S_MspEN3ORF6650P_TRD2-CR2_like"/>
    <property type="match status" value="1"/>
</dbReference>